<reference evidence="1" key="2">
    <citation type="submission" date="2025-08" db="UniProtKB">
        <authorList>
            <consortium name="Ensembl"/>
        </authorList>
    </citation>
    <scope>IDENTIFICATION</scope>
</reference>
<protein>
    <submittedName>
        <fullName evidence="1">Uncharacterized protein</fullName>
    </submittedName>
</protein>
<organism evidence="1 2">
    <name type="scientific">Tetraodon nigroviridis</name>
    <name type="common">Spotted green pufferfish</name>
    <name type="synonym">Chelonodon nigroviridis</name>
    <dbReference type="NCBI Taxonomy" id="99883"/>
    <lineage>
        <taxon>Eukaryota</taxon>
        <taxon>Metazoa</taxon>
        <taxon>Chordata</taxon>
        <taxon>Craniata</taxon>
        <taxon>Vertebrata</taxon>
        <taxon>Euteleostomi</taxon>
        <taxon>Actinopterygii</taxon>
        <taxon>Neopterygii</taxon>
        <taxon>Teleostei</taxon>
        <taxon>Neoteleostei</taxon>
        <taxon>Acanthomorphata</taxon>
        <taxon>Eupercaria</taxon>
        <taxon>Tetraodontiformes</taxon>
        <taxon>Tetradontoidea</taxon>
        <taxon>Tetraodontidae</taxon>
        <taxon>Tetraodon</taxon>
    </lineage>
</organism>
<dbReference type="AlphaFoldDB" id="H3CMT5"/>
<reference evidence="1" key="3">
    <citation type="submission" date="2025-09" db="UniProtKB">
        <authorList>
            <consortium name="Ensembl"/>
        </authorList>
    </citation>
    <scope>IDENTIFICATION</scope>
</reference>
<dbReference type="HOGENOM" id="CLU_1499727_0_0_1"/>
<dbReference type="SUPFAM" id="SSF54403">
    <property type="entry name" value="Cystatin/monellin"/>
    <property type="match status" value="1"/>
</dbReference>
<proteinExistence type="predicted"/>
<dbReference type="InParanoid" id="H3CMT5"/>
<dbReference type="GeneTree" id="ENSGT00940000169190"/>
<name>H3CMT5_TETNG</name>
<reference evidence="2" key="1">
    <citation type="journal article" date="2004" name="Nature">
        <title>Genome duplication in the teleost fish Tetraodon nigroviridis reveals the early vertebrate proto-karyotype.</title>
        <authorList>
            <person name="Jaillon O."/>
            <person name="Aury J.-M."/>
            <person name="Brunet F."/>
            <person name="Petit J.-L."/>
            <person name="Stange-Thomann N."/>
            <person name="Mauceli E."/>
            <person name="Bouneau L."/>
            <person name="Fischer C."/>
            <person name="Ozouf-Costaz C."/>
            <person name="Bernot A."/>
            <person name="Nicaud S."/>
            <person name="Jaffe D."/>
            <person name="Fisher S."/>
            <person name="Lutfalla G."/>
            <person name="Dossat C."/>
            <person name="Segurens B."/>
            <person name="Dasilva C."/>
            <person name="Salanoubat M."/>
            <person name="Levy M."/>
            <person name="Boudet N."/>
            <person name="Castellano S."/>
            <person name="Anthouard V."/>
            <person name="Jubin C."/>
            <person name="Castelli V."/>
            <person name="Katinka M."/>
            <person name="Vacherie B."/>
            <person name="Biemont C."/>
            <person name="Skalli Z."/>
            <person name="Cattolico L."/>
            <person name="Poulain J."/>
            <person name="De Berardinis V."/>
            <person name="Cruaud C."/>
            <person name="Duprat S."/>
            <person name="Brottier P."/>
            <person name="Coutanceau J.-P."/>
            <person name="Gouzy J."/>
            <person name="Parra G."/>
            <person name="Lardier G."/>
            <person name="Chapple C."/>
            <person name="McKernan K.J."/>
            <person name="McEwan P."/>
            <person name="Bosak S."/>
            <person name="Kellis M."/>
            <person name="Volff J.-N."/>
            <person name="Guigo R."/>
            <person name="Zody M.C."/>
            <person name="Mesirov J."/>
            <person name="Lindblad-Toh K."/>
            <person name="Birren B."/>
            <person name="Nusbaum C."/>
            <person name="Kahn D."/>
            <person name="Robinson-Rechavi M."/>
            <person name="Laudet V."/>
            <person name="Schachter V."/>
            <person name="Quetier F."/>
            <person name="Saurin W."/>
            <person name="Scarpelli C."/>
            <person name="Wincker P."/>
            <person name="Lander E.S."/>
            <person name="Weissenbach J."/>
            <person name="Roest Crollius H."/>
        </authorList>
    </citation>
    <scope>NUCLEOTIDE SEQUENCE [LARGE SCALE GENOMIC DNA]</scope>
</reference>
<sequence length="180" mass="20174">MLLQEPVKVFCDDASVEKAVHSAVENTHRWCAFVVCLQSESGGDVVYTLQFTSRRTDCPAGSNKPWTDCDYLPLPNHGNLRFIWAFLKPAEGQVIPEKAPCLGCEVEIHENSEDLKSPLSVSITKYNSMSDSFSRRWWQDLGSRKKTTCAKAEHRELSELCAPDDQDVEFANCNSTVDVA</sequence>
<accession>H3CMT5</accession>
<evidence type="ECO:0000313" key="2">
    <source>
        <dbReference type="Proteomes" id="UP000007303"/>
    </source>
</evidence>
<dbReference type="Ensembl" id="ENSTNIT00000009741.1">
    <property type="protein sequence ID" value="ENSTNIP00000009566.1"/>
    <property type="gene ID" value="ENSTNIG00000006779.1"/>
</dbReference>
<dbReference type="Gene3D" id="3.10.450.10">
    <property type="match status" value="1"/>
</dbReference>
<evidence type="ECO:0000313" key="1">
    <source>
        <dbReference type="Ensembl" id="ENSTNIP00000009566.1"/>
    </source>
</evidence>
<dbReference type="InterPro" id="IPR046350">
    <property type="entry name" value="Cystatin_sf"/>
</dbReference>
<keyword evidence="2" id="KW-1185">Reference proteome</keyword>
<dbReference type="STRING" id="99883.ENSTNIP00000009566"/>
<dbReference type="Proteomes" id="UP000007303">
    <property type="component" value="Unassembled WGS sequence"/>
</dbReference>